<evidence type="ECO:0000256" key="5">
    <source>
        <dbReference type="ARBA" id="ARBA00055538"/>
    </source>
</evidence>
<dbReference type="Proteomes" id="UP000182077">
    <property type="component" value="Unassembled WGS sequence"/>
</dbReference>
<evidence type="ECO:0000259" key="7">
    <source>
        <dbReference type="SMART" id="SM00062"/>
    </source>
</evidence>
<dbReference type="InterPro" id="IPR015168">
    <property type="entry name" value="SsuA/THI5"/>
</dbReference>
<dbReference type="InterPro" id="IPR001638">
    <property type="entry name" value="Solute-binding_3/MltF_N"/>
</dbReference>
<dbReference type="GO" id="GO:0042626">
    <property type="term" value="F:ATPase-coupled transmembrane transporter activity"/>
    <property type="evidence" value="ECO:0007669"/>
    <property type="project" value="InterPro"/>
</dbReference>
<dbReference type="NCBIfam" id="TIGR01728">
    <property type="entry name" value="SsuA_fam"/>
    <property type="match status" value="1"/>
</dbReference>
<sequence>MGFRQVSGDATSLTKVTLGYQKADMMDISKERGVFEKKMKAKGYKIIWKEFQDGASLMQAVKAGKVDYARLGDTPPVVAQANGTKLSYIAAGSTRSNGSGILVAKNSGITSLNDLKGEKIAYTKGTSSEYFIRRALKKAGISSDEVDLVNLDSSDASAAFSKGKVAAWVTWDPMTATAEVKQDATLLVDGNNGISNNREYIVATSEYAENHTDISKYLVEYMSDDMEWANQNHPKLISMLSKALNLSDEIVKKMVERRTYGLTTVNQTILDEQQTIANLFYEEGVIKRKVTIENTTN</sequence>
<name>A0A1L8TP28_9ENTE</name>
<dbReference type="PANTHER" id="PTHR30024">
    <property type="entry name" value="ALIPHATIC SULFONATES-BINDING PROTEIN-RELATED"/>
    <property type="match status" value="1"/>
</dbReference>
<comment type="subcellular location">
    <subcellularLocation>
        <location evidence="1">Periplasm</location>
    </subcellularLocation>
</comment>
<evidence type="ECO:0000256" key="1">
    <source>
        <dbReference type="ARBA" id="ARBA00004418"/>
    </source>
</evidence>
<dbReference type="GO" id="GO:0016020">
    <property type="term" value="C:membrane"/>
    <property type="evidence" value="ECO:0007669"/>
    <property type="project" value="InterPro"/>
</dbReference>
<accession>A0A1L8TP28</accession>
<reference evidence="8 9" key="1">
    <citation type="submission" date="2014-12" db="EMBL/GenBank/DDBJ databases">
        <title>Draft genome sequences of 29 type strains of Enterococci.</title>
        <authorList>
            <person name="Zhong Z."/>
            <person name="Sun Z."/>
            <person name="Liu W."/>
            <person name="Zhang W."/>
            <person name="Zhang H."/>
        </authorList>
    </citation>
    <scope>NUCLEOTIDE SEQUENCE [LARGE SCALE GENOMIC DNA]</scope>
    <source>
        <strain evidence="8 9">DSM 17122</strain>
    </source>
</reference>
<organism evidence="8 9">
    <name type="scientific">Enterococcus hermanniensis</name>
    <dbReference type="NCBI Taxonomy" id="249189"/>
    <lineage>
        <taxon>Bacteria</taxon>
        <taxon>Bacillati</taxon>
        <taxon>Bacillota</taxon>
        <taxon>Bacilli</taxon>
        <taxon>Lactobacillales</taxon>
        <taxon>Enterococcaceae</taxon>
        <taxon>Enterococcus</taxon>
    </lineage>
</organism>
<keyword evidence="9" id="KW-1185">Reference proteome</keyword>
<comment type="caution">
    <text evidence="8">The sequence shown here is derived from an EMBL/GenBank/DDBJ whole genome shotgun (WGS) entry which is preliminary data.</text>
</comment>
<protein>
    <recommendedName>
        <fullName evidence="6">Putative aliphatic sulfonates-binding protein</fullName>
    </recommendedName>
</protein>
<keyword evidence="4" id="KW-0732">Signal</keyword>
<dbReference type="Gene3D" id="3.40.190.10">
    <property type="entry name" value="Periplasmic binding protein-like II"/>
    <property type="match status" value="2"/>
</dbReference>
<dbReference type="InterPro" id="IPR010067">
    <property type="entry name" value="ABC_SsuA_sub-bd"/>
</dbReference>
<dbReference type="GO" id="GO:0042597">
    <property type="term" value="C:periplasmic space"/>
    <property type="evidence" value="ECO:0007669"/>
    <property type="project" value="UniProtKB-SubCell"/>
</dbReference>
<evidence type="ECO:0000256" key="6">
    <source>
        <dbReference type="ARBA" id="ARBA00070228"/>
    </source>
</evidence>
<feature type="domain" description="Solute-binding protein family 3/N-terminal" evidence="7">
    <location>
        <begin position="15"/>
        <end position="232"/>
    </location>
</feature>
<evidence type="ECO:0000256" key="2">
    <source>
        <dbReference type="ARBA" id="ARBA00010742"/>
    </source>
</evidence>
<gene>
    <name evidence="8" type="ORF">RV04_GL001600</name>
</gene>
<evidence type="ECO:0000313" key="9">
    <source>
        <dbReference type="Proteomes" id="UP000182077"/>
    </source>
</evidence>
<dbReference type="EMBL" id="JXKQ01000004">
    <property type="protein sequence ID" value="OJG45834.1"/>
    <property type="molecule type" value="Genomic_DNA"/>
</dbReference>
<dbReference type="Pfam" id="PF09084">
    <property type="entry name" value="NMT1"/>
    <property type="match status" value="1"/>
</dbReference>
<evidence type="ECO:0000313" key="8">
    <source>
        <dbReference type="EMBL" id="OJG45834.1"/>
    </source>
</evidence>
<comment type="function">
    <text evidence="5">Part of a binding-protein-dependent transport system for aliphatic sulfonates. Putative binding protein.</text>
</comment>
<evidence type="ECO:0000256" key="3">
    <source>
        <dbReference type="ARBA" id="ARBA00022448"/>
    </source>
</evidence>
<proteinExistence type="inferred from homology"/>
<dbReference type="PANTHER" id="PTHR30024:SF42">
    <property type="entry name" value="ALIPHATIC SULFONATES-BINDING PROTEIN-RELATED"/>
    <property type="match status" value="1"/>
</dbReference>
<comment type="similarity">
    <text evidence="2">Belongs to the bacterial solute-binding protein SsuA/TauA family.</text>
</comment>
<dbReference type="SUPFAM" id="SSF53850">
    <property type="entry name" value="Periplasmic binding protein-like II"/>
    <property type="match status" value="1"/>
</dbReference>
<dbReference type="AlphaFoldDB" id="A0A1L8TP28"/>
<dbReference type="STRING" id="249189.RV04_GL001600"/>
<dbReference type="FunFam" id="3.40.190.10:FF:000050">
    <property type="entry name" value="Sulfonate ABC transporter substrate-binding protein"/>
    <property type="match status" value="1"/>
</dbReference>
<evidence type="ECO:0000256" key="4">
    <source>
        <dbReference type="ARBA" id="ARBA00022729"/>
    </source>
</evidence>
<keyword evidence="3" id="KW-0813">Transport</keyword>
<dbReference type="SMART" id="SM00062">
    <property type="entry name" value="PBPb"/>
    <property type="match status" value="1"/>
</dbReference>